<dbReference type="FunCoup" id="A0A409V941">
    <property type="interactions" value="122"/>
</dbReference>
<dbReference type="PROSITE" id="PS50030">
    <property type="entry name" value="UBA"/>
    <property type="match status" value="1"/>
</dbReference>
<dbReference type="InterPro" id="IPR015940">
    <property type="entry name" value="UBA"/>
</dbReference>
<dbReference type="SUPFAM" id="SSF46934">
    <property type="entry name" value="UBA-like"/>
    <property type="match status" value="1"/>
</dbReference>
<feature type="domain" description="UBA" evidence="9">
    <location>
        <begin position="394"/>
        <end position="432"/>
    </location>
</feature>
<feature type="compositionally biased region" description="Pro residues" evidence="8">
    <location>
        <begin position="351"/>
        <end position="360"/>
    </location>
</feature>
<comment type="subunit">
    <text evidence="3">Binds ubiquitin and polyubiquitinated proteins.</text>
</comment>
<dbReference type="InterPro" id="IPR029071">
    <property type="entry name" value="Ubiquitin-like_domsf"/>
</dbReference>
<dbReference type="SUPFAM" id="SSF54236">
    <property type="entry name" value="Ubiquitin-like"/>
    <property type="match status" value="1"/>
</dbReference>
<keyword evidence="7" id="KW-0378">Hydrolase</keyword>
<dbReference type="Proteomes" id="UP000284842">
    <property type="component" value="Unassembled WGS sequence"/>
</dbReference>
<sequence length="432" mass="47571">MELTFVTDLGETFAVEIDPNMELENVMALLEAEVSRLLPLLSISSFLSIFFITSISGIPISEQSIHYLDRELSDPKKTMRELNVTDKATLLLRKKGGSVGGRTIEQDTEMMRLQILGDPNLMAELQQVCLTRNWVTRQVQPDLAEAARTNPTRFAELLRLTRERQQSAELAQQHEIARLNADPFDVEAQRKIEEAIRQQAVMENLEHALEYSPEAFGRVTMLYIPVEVNSHPIKAFVDSGAQQTIMSPDLAEACGLMRLLDTRFAGIARGVGTAKILGRVHSAQIKLADLHLPCSFTIMEGRDVDLLLGLDMLKAHQACIDLEKGVLRIQGREVRFLSEHELPEKARDPVEPPVDQPTPSAPQTTSNPPRAPAFPGGGNTLGSAPAARAAPQQRHPEDKIRILMDLGATREIAISSLDAAGGNVDVAASLLF</sequence>
<dbReference type="PANTHER" id="PTHR12917:SF1">
    <property type="entry name" value="AT13091P"/>
    <property type="match status" value="1"/>
</dbReference>
<dbReference type="GO" id="GO:0006508">
    <property type="term" value="P:proteolysis"/>
    <property type="evidence" value="ECO:0007669"/>
    <property type="project" value="UniProtKB-KW"/>
</dbReference>
<gene>
    <name evidence="11" type="ORF">CVT24_005804</name>
</gene>
<dbReference type="InterPro" id="IPR019103">
    <property type="entry name" value="Peptidase_aspartic_DDI1-type"/>
</dbReference>
<dbReference type="CDD" id="cd14310">
    <property type="entry name" value="UBA_cnDdi1_like"/>
    <property type="match status" value="1"/>
</dbReference>
<evidence type="ECO:0000256" key="7">
    <source>
        <dbReference type="ARBA" id="ARBA00022801"/>
    </source>
</evidence>
<comment type="function">
    <text evidence="1">Probable aspartic protease. May be involved in the regulation of exocytosis. Acts as a linker between the 19S proteasome and polyubiquitinated proteins via UBA domain interactions with ubiquitin for their subsequent degradation. Required for S-phase checkpoint control.</text>
</comment>
<keyword evidence="12" id="KW-1185">Reference proteome</keyword>
<dbReference type="Gene3D" id="1.10.8.10">
    <property type="entry name" value="DNA helicase RuvA subunit, C-terminal domain"/>
    <property type="match status" value="1"/>
</dbReference>
<evidence type="ECO:0000259" key="9">
    <source>
        <dbReference type="PROSITE" id="PS50030"/>
    </source>
</evidence>
<dbReference type="EMBL" id="NHTK01006130">
    <property type="protein sequence ID" value="PPQ63164.1"/>
    <property type="molecule type" value="Genomic_DNA"/>
</dbReference>
<organism evidence="11 12">
    <name type="scientific">Panaeolus cyanescens</name>
    <dbReference type="NCBI Taxonomy" id="181874"/>
    <lineage>
        <taxon>Eukaryota</taxon>
        <taxon>Fungi</taxon>
        <taxon>Dikarya</taxon>
        <taxon>Basidiomycota</taxon>
        <taxon>Agaricomycotina</taxon>
        <taxon>Agaricomycetes</taxon>
        <taxon>Agaricomycetidae</taxon>
        <taxon>Agaricales</taxon>
        <taxon>Agaricineae</taxon>
        <taxon>Galeropsidaceae</taxon>
        <taxon>Panaeolus</taxon>
    </lineage>
</organism>
<evidence type="ECO:0000256" key="6">
    <source>
        <dbReference type="ARBA" id="ARBA00022750"/>
    </source>
</evidence>
<dbReference type="SUPFAM" id="SSF50630">
    <property type="entry name" value="Acid proteases"/>
    <property type="match status" value="1"/>
</dbReference>
<dbReference type="Gene3D" id="3.10.20.90">
    <property type="entry name" value="Phosphatidylinositol 3-kinase Catalytic Subunit, Chain A, domain 1"/>
    <property type="match status" value="1"/>
</dbReference>
<evidence type="ECO:0000313" key="11">
    <source>
        <dbReference type="EMBL" id="PPQ63164.1"/>
    </source>
</evidence>
<feature type="region of interest" description="Disordered" evidence="8">
    <location>
        <begin position="340"/>
        <end position="397"/>
    </location>
</feature>
<accession>A0A409V941</accession>
<proteinExistence type="inferred from homology"/>
<feature type="domain" description="Ubiquitin-like" evidence="10">
    <location>
        <begin position="1"/>
        <end position="92"/>
    </location>
</feature>
<evidence type="ECO:0000256" key="4">
    <source>
        <dbReference type="ARBA" id="ARBA00021491"/>
    </source>
</evidence>
<evidence type="ECO:0000256" key="8">
    <source>
        <dbReference type="SAM" id="MobiDB-lite"/>
    </source>
</evidence>
<dbReference type="InParanoid" id="A0A409V941"/>
<feature type="compositionally biased region" description="Basic and acidic residues" evidence="8">
    <location>
        <begin position="340"/>
        <end position="350"/>
    </location>
</feature>
<evidence type="ECO:0000256" key="5">
    <source>
        <dbReference type="ARBA" id="ARBA00022670"/>
    </source>
</evidence>
<feature type="compositionally biased region" description="Low complexity" evidence="8">
    <location>
        <begin position="384"/>
        <end position="393"/>
    </location>
</feature>
<evidence type="ECO:0000256" key="1">
    <source>
        <dbReference type="ARBA" id="ARBA00003231"/>
    </source>
</evidence>
<dbReference type="InterPro" id="IPR009060">
    <property type="entry name" value="UBA-like_sf"/>
</dbReference>
<dbReference type="Pfam" id="PF09668">
    <property type="entry name" value="Asp_protease"/>
    <property type="match status" value="1"/>
</dbReference>
<dbReference type="PROSITE" id="PS50053">
    <property type="entry name" value="UBIQUITIN_2"/>
    <property type="match status" value="1"/>
</dbReference>
<protein>
    <recommendedName>
        <fullName evidence="4">DNA damage-inducible protein 1</fullName>
    </recommendedName>
</protein>
<name>A0A409V941_9AGAR</name>
<dbReference type="GO" id="GO:0004190">
    <property type="term" value="F:aspartic-type endopeptidase activity"/>
    <property type="evidence" value="ECO:0007669"/>
    <property type="project" value="UniProtKB-KW"/>
</dbReference>
<dbReference type="AlphaFoldDB" id="A0A409V941"/>
<dbReference type="Gene3D" id="2.40.70.10">
    <property type="entry name" value="Acid Proteases"/>
    <property type="match status" value="1"/>
</dbReference>
<dbReference type="STRING" id="181874.A0A409V941"/>
<keyword evidence="6" id="KW-0064">Aspartyl protease</keyword>
<dbReference type="InterPro" id="IPR000626">
    <property type="entry name" value="Ubiquitin-like_dom"/>
</dbReference>
<evidence type="ECO:0000259" key="10">
    <source>
        <dbReference type="PROSITE" id="PS50053"/>
    </source>
</evidence>
<evidence type="ECO:0000313" key="12">
    <source>
        <dbReference type="Proteomes" id="UP000284842"/>
    </source>
</evidence>
<evidence type="ECO:0000256" key="2">
    <source>
        <dbReference type="ARBA" id="ARBA00009136"/>
    </source>
</evidence>
<keyword evidence="5" id="KW-0645">Protease</keyword>
<dbReference type="PANTHER" id="PTHR12917">
    <property type="entry name" value="ASPARTYL PROTEASE DDI-RELATED"/>
    <property type="match status" value="1"/>
</dbReference>
<reference evidence="11 12" key="1">
    <citation type="journal article" date="2018" name="Evol. Lett.">
        <title>Horizontal gene cluster transfer increased hallucinogenic mushroom diversity.</title>
        <authorList>
            <person name="Reynolds H.T."/>
            <person name="Vijayakumar V."/>
            <person name="Gluck-Thaler E."/>
            <person name="Korotkin H.B."/>
            <person name="Matheny P.B."/>
            <person name="Slot J.C."/>
        </authorList>
    </citation>
    <scope>NUCLEOTIDE SEQUENCE [LARGE SCALE GENOMIC DNA]</scope>
    <source>
        <strain evidence="11 12">2629</strain>
    </source>
</reference>
<dbReference type="CDD" id="cd05479">
    <property type="entry name" value="RP_DDI"/>
    <property type="match status" value="1"/>
</dbReference>
<comment type="caution">
    <text evidence="11">The sequence shown here is derived from an EMBL/GenBank/DDBJ whole genome shotgun (WGS) entry which is preliminary data.</text>
</comment>
<evidence type="ECO:0000256" key="3">
    <source>
        <dbReference type="ARBA" id="ARBA00011128"/>
    </source>
</evidence>
<dbReference type="OrthoDB" id="1047367at2759"/>
<comment type="similarity">
    <text evidence="2">Belongs to the DDI1 family.</text>
</comment>
<dbReference type="InterPro" id="IPR021109">
    <property type="entry name" value="Peptidase_aspartic_dom_sf"/>
</dbReference>